<feature type="active site" description="Nucleophile" evidence="9">
    <location>
        <position position="306"/>
    </location>
</feature>
<organism evidence="13 14">
    <name type="scientific">Saccharicrinis fermentans DSM 9555 = JCM 21142</name>
    <dbReference type="NCBI Taxonomy" id="869213"/>
    <lineage>
        <taxon>Bacteria</taxon>
        <taxon>Pseudomonadati</taxon>
        <taxon>Bacteroidota</taxon>
        <taxon>Bacteroidia</taxon>
        <taxon>Marinilabiliales</taxon>
        <taxon>Marinilabiliaceae</taxon>
        <taxon>Saccharicrinis</taxon>
    </lineage>
</organism>
<keyword evidence="7 8" id="KW-0326">Glycosidase</keyword>
<dbReference type="Gene3D" id="2.60.40.1180">
    <property type="entry name" value="Golgi alpha-mannosidase II"/>
    <property type="match status" value="1"/>
</dbReference>
<dbReference type="PANTHER" id="PTHR36447:SF2">
    <property type="entry name" value="BETA-GALACTOSIDASE YESZ"/>
    <property type="match status" value="1"/>
</dbReference>
<dbReference type="Proteomes" id="UP000019402">
    <property type="component" value="Unassembled WGS sequence"/>
</dbReference>
<accession>W7Y826</accession>
<evidence type="ECO:0000256" key="2">
    <source>
        <dbReference type="ARBA" id="ARBA00005940"/>
    </source>
</evidence>
<dbReference type="EC" id="3.2.1.23" evidence="3 8"/>
<feature type="active site" description="Proton donor" evidence="9">
    <location>
        <position position="142"/>
    </location>
</feature>
<dbReference type="AlphaFoldDB" id="W7Y826"/>
<evidence type="ECO:0000256" key="9">
    <source>
        <dbReference type="PIRSR" id="PIRSR001084-1"/>
    </source>
</evidence>
<evidence type="ECO:0000259" key="12">
    <source>
        <dbReference type="Pfam" id="PF08532"/>
    </source>
</evidence>
<evidence type="ECO:0000256" key="10">
    <source>
        <dbReference type="PIRSR" id="PIRSR001084-2"/>
    </source>
</evidence>
<evidence type="ECO:0000313" key="14">
    <source>
        <dbReference type="Proteomes" id="UP000019402"/>
    </source>
</evidence>
<keyword evidence="6" id="KW-0862">Zinc</keyword>
<dbReference type="InterPro" id="IPR013529">
    <property type="entry name" value="Glyco_hydro_42_N"/>
</dbReference>
<dbReference type="GO" id="GO:0046872">
    <property type="term" value="F:metal ion binding"/>
    <property type="evidence" value="ECO:0007669"/>
    <property type="project" value="UniProtKB-KW"/>
</dbReference>
<evidence type="ECO:0000256" key="8">
    <source>
        <dbReference type="PIRNR" id="PIRNR001084"/>
    </source>
</evidence>
<dbReference type="RefSeq" id="WP_200871349.1">
    <property type="nucleotide sequence ID" value="NZ_BAMD01000031.1"/>
</dbReference>
<keyword evidence="4" id="KW-0479">Metal-binding</keyword>
<evidence type="ECO:0000256" key="5">
    <source>
        <dbReference type="ARBA" id="ARBA00022801"/>
    </source>
</evidence>
<dbReference type="Gene3D" id="3.40.50.880">
    <property type="match status" value="1"/>
</dbReference>
<evidence type="ECO:0000313" key="13">
    <source>
        <dbReference type="EMBL" id="GAF03828.1"/>
    </source>
</evidence>
<dbReference type="SUPFAM" id="SSF51445">
    <property type="entry name" value="(Trans)glycosidases"/>
    <property type="match status" value="1"/>
</dbReference>
<dbReference type="PANTHER" id="PTHR36447">
    <property type="entry name" value="BETA-GALACTOSIDASE GANA"/>
    <property type="match status" value="1"/>
</dbReference>
<reference evidence="13 14" key="1">
    <citation type="journal article" date="2014" name="Genome Announc.">
        <title>Draft Genome Sequence of Cytophaga fermentans JCM 21142T, a Facultative Anaerobe Isolated from Marine Mud.</title>
        <authorList>
            <person name="Starns D."/>
            <person name="Oshima K."/>
            <person name="Suda W."/>
            <person name="Iino T."/>
            <person name="Yuki M."/>
            <person name="Inoue J."/>
            <person name="Kitamura K."/>
            <person name="Iida T."/>
            <person name="Darby A."/>
            <person name="Hattori M."/>
            <person name="Ohkuma M."/>
        </authorList>
    </citation>
    <scope>NUCLEOTIDE SEQUENCE [LARGE SCALE GENOMIC DNA]</scope>
    <source>
        <strain evidence="13 14">JCM 21142</strain>
    </source>
</reference>
<dbReference type="InterPro" id="IPR003476">
    <property type="entry name" value="Glyco_hydro_42"/>
</dbReference>
<name>W7Y826_9BACT</name>
<dbReference type="eggNOG" id="COG1874">
    <property type="taxonomic scope" value="Bacteria"/>
</dbReference>
<dbReference type="GO" id="GO:0004565">
    <property type="term" value="F:beta-galactosidase activity"/>
    <property type="evidence" value="ECO:0007669"/>
    <property type="project" value="UniProtKB-EC"/>
</dbReference>
<evidence type="ECO:0000256" key="1">
    <source>
        <dbReference type="ARBA" id="ARBA00001412"/>
    </source>
</evidence>
<dbReference type="InterPro" id="IPR017853">
    <property type="entry name" value="GH"/>
</dbReference>
<comment type="catalytic activity">
    <reaction evidence="1 8">
        <text>Hydrolysis of terminal non-reducing beta-D-galactose residues in beta-D-galactosides.</text>
        <dbReference type="EC" id="3.2.1.23"/>
    </reaction>
</comment>
<evidence type="ECO:0000256" key="7">
    <source>
        <dbReference type="ARBA" id="ARBA00023295"/>
    </source>
</evidence>
<dbReference type="SUPFAM" id="SSF52317">
    <property type="entry name" value="Class I glutamine amidotransferase-like"/>
    <property type="match status" value="1"/>
</dbReference>
<feature type="binding site" evidence="10">
    <location>
        <position position="141"/>
    </location>
    <ligand>
        <name>substrate</name>
    </ligand>
</feature>
<dbReference type="SUPFAM" id="SSF51011">
    <property type="entry name" value="Glycosyl hydrolase domain"/>
    <property type="match status" value="1"/>
</dbReference>
<evidence type="ECO:0000256" key="4">
    <source>
        <dbReference type="ARBA" id="ARBA00022723"/>
    </source>
</evidence>
<dbReference type="EMBL" id="BAMD01000031">
    <property type="protein sequence ID" value="GAF03828.1"/>
    <property type="molecule type" value="Genomic_DNA"/>
</dbReference>
<dbReference type="GO" id="GO:0009341">
    <property type="term" value="C:beta-galactosidase complex"/>
    <property type="evidence" value="ECO:0007669"/>
    <property type="project" value="InterPro"/>
</dbReference>
<dbReference type="Pfam" id="PF02449">
    <property type="entry name" value="Glyco_hydro_42"/>
    <property type="match status" value="1"/>
</dbReference>
<keyword evidence="14" id="KW-1185">Reference proteome</keyword>
<protein>
    <recommendedName>
        <fullName evidence="3 8">Beta-galactosidase</fullName>
        <shortName evidence="8">Beta-gal</shortName>
        <ecNumber evidence="3 8">3.2.1.23</ecNumber>
    </recommendedName>
</protein>
<dbReference type="Gene3D" id="3.20.20.80">
    <property type="entry name" value="Glycosidases"/>
    <property type="match status" value="1"/>
</dbReference>
<dbReference type="CDD" id="cd03143">
    <property type="entry name" value="A4_beta-galactosidase_middle_domain"/>
    <property type="match status" value="1"/>
</dbReference>
<evidence type="ECO:0000256" key="3">
    <source>
        <dbReference type="ARBA" id="ARBA00012756"/>
    </source>
</evidence>
<comment type="caution">
    <text evidence="13">The sequence shown here is derived from an EMBL/GenBank/DDBJ whole genome shotgun (WGS) entry which is preliminary data.</text>
</comment>
<evidence type="ECO:0000256" key="6">
    <source>
        <dbReference type="ARBA" id="ARBA00022833"/>
    </source>
</evidence>
<dbReference type="GO" id="GO:0005975">
    <property type="term" value="P:carbohydrate metabolic process"/>
    <property type="evidence" value="ECO:0007669"/>
    <property type="project" value="InterPro"/>
</dbReference>
<feature type="binding site" evidence="10">
    <location>
        <position position="314"/>
    </location>
    <ligand>
        <name>substrate</name>
    </ligand>
</feature>
<dbReference type="InterPro" id="IPR013780">
    <property type="entry name" value="Glyco_hydro_b"/>
</dbReference>
<keyword evidence="5 8" id="KW-0378">Hydrolase</keyword>
<proteinExistence type="inferred from homology"/>
<feature type="domain" description="Glycoside hydrolase family 42 N-terminal" evidence="11">
    <location>
        <begin position="7"/>
        <end position="385"/>
    </location>
</feature>
<feature type="binding site" evidence="10">
    <location>
        <position position="103"/>
    </location>
    <ligand>
        <name>substrate</name>
    </ligand>
</feature>
<dbReference type="PIRSF" id="PIRSF001084">
    <property type="entry name" value="B-galactosidase"/>
    <property type="match status" value="1"/>
</dbReference>
<feature type="domain" description="Beta-galactosidase trimerisation" evidence="12">
    <location>
        <begin position="403"/>
        <end position="601"/>
    </location>
</feature>
<comment type="similarity">
    <text evidence="2 8">Belongs to the glycosyl hydrolase 42 family.</text>
</comment>
<dbReference type="STRING" id="869213.GCA_000517085_04710"/>
<dbReference type="InterPro" id="IPR013738">
    <property type="entry name" value="Beta_galactosidase_Trimer"/>
</dbReference>
<sequence length="664" mass="76210">MSVGVYYYPEHWSPDQWERDVKNIAKHGFEFIHMAEFAWAQMEPTERQFDFSWLDRMVELAEANGLKIILGTPTACPPVWLGEKYPDIYMMDANYQRKEHGTRANLSLSNPWVKEYTKRIVTAMARRYGNCKTVMGWQIDNEPEAKEDYSEAAQQAFRLWLKDKYGSVEILNEAWGTAFWSQRYASIDEVRIHNASNVGWWGVNPIALLDYKRFTADTQAAYLDLQAHELRKHIAKYQFVTTNYVAKGSQSDPGRSQQMDFASFTAYPNYGSANLGELGFRLGDYSVLMFANDYYPSLNGTSGVMELQPGQVNWAQYNALLQPGTVRMWLWHCFAASNSFACTYRYRQVLYGAEQYHHGITSTDGLSLSQGGKEYVQVIQEIKRLRELYQPHLTMPKKLQQRKAAILWSFDNLWSLERQKQTNQWNTWKHMQRYQQVLHSLGAPVSFISEQDDFNEYPFLIVPAYEMVDEALVEKWKAYVRQGGKLIISARTGAKNKNAHLWEDNLSGIMNSLIGGELTSFDMLPKGKTGSIMMNGKAYSWSAWGEHMRPYEHAGVLASYDDQFFQGTACVISNEIGRGKVWYLGVVSCDGLLERDVIRNAYEQSKVGVESYPEGVLVGYRDGFMVAVNYSSEDYILQYAGHYLVGDRILKPADVAVWMVDEGI</sequence>
<dbReference type="InterPro" id="IPR029062">
    <property type="entry name" value="Class_I_gatase-like"/>
</dbReference>
<dbReference type="Pfam" id="PF08532">
    <property type="entry name" value="Glyco_hydro_42M"/>
    <property type="match status" value="1"/>
</dbReference>
<gene>
    <name evidence="13" type="ORF">JCM21142_62511</name>
</gene>
<evidence type="ECO:0000259" key="11">
    <source>
        <dbReference type="Pfam" id="PF02449"/>
    </source>
</evidence>